<sequence>MPFEHNGPRFSECLIFARPLSIHLCDCSAILSLVSDQIKSFPNGNASMHALALPLGRQRKEIVVSNPFVDCDMHRVFWFCTLNKAERNEPAYKEL</sequence>
<reference evidence="1 2" key="1">
    <citation type="submission" date="2021-06" db="EMBL/GenBank/DDBJ databases">
        <title>Caerostris extrusa draft genome.</title>
        <authorList>
            <person name="Kono N."/>
            <person name="Arakawa K."/>
        </authorList>
    </citation>
    <scope>NUCLEOTIDE SEQUENCE [LARGE SCALE GENOMIC DNA]</scope>
</reference>
<accession>A0AAV4TXZ6</accession>
<evidence type="ECO:0000313" key="1">
    <source>
        <dbReference type="EMBL" id="GIY49782.1"/>
    </source>
</evidence>
<keyword evidence="2" id="KW-1185">Reference proteome</keyword>
<evidence type="ECO:0000313" key="2">
    <source>
        <dbReference type="Proteomes" id="UP001054945"/>
    </source>
</evidence>
<name>A0AAV4TXZ6_CAEEX</name>
<dbReference type="Proteomes" id="UP001054945">
    <property type="component" value="Unassembled WGS sequence"/>
</dbReference>
<dbReference type="EMBL" id="BPLR01011886">
    <property type="protein sequence ID" value="GIY49782.1"/>
    <property type="molecule type" value="Genomic_DNA"/>
</dbReference>
<dbReference type="AlphaFoldDB" id="A0AAV4TXZ6"/>
<proteinExistence type="predicted"/>
<protein>
    <submittedName>
        <fullName evidence="1">Uncharacterized protein</fullName>
    </submittedName>
</protein>
<comment type="caution">
    <text evidence="1">The sequence shown here is derived from an EMBL/GenBank/DDBJ whole genome shotgun (WGS) entry which is preliminary data.</text>
</comment>
<gene>
    <name evidence="1" type="ORF">CEXT_220381</name>
</gene>
<organism evidence="1 2">
    <name type="scientific">Caerostris extrusa</name>
    <name type="common">Bark spider</name>
    <name type="synonym">Caerostris bankana</name>
    <dbReference type="NCBI Taxonomy" id="172846"/>
    <lineage>
        <taxon>Eukaryota</taxon>
        <taxon>Metazoa</taxon>
        <taxon>Ecdysozoa</taxon>
        <taxon>Arthropoda</taxon>
        <taxon>Chelicerata</taxon>
        <taxon>Arachnida</taxon>
        <taxon>Araneae</taxon>
        <taxon>Araneomorphae</taxon>
        <taxon>Entelegynae</taxon>
        <taxon>Araneoidea</taxon>
        <taxon>Araneidae</taxon>
        <taxon>Caerostris</taxon>
    </lineage>
</organism>